<evidence type="ECO:0000313" key="1">
    <source>
        <dbReference type="EMBL" id="KAJ8116233.1"/>
    </source>
</evidence>
<evidence type="ECO:0000313" key="2">
    <source>
        <dbReference type="Proteomes" id="UP001153331"/>
    </source>
</evidence>
<name>A0ACC2IM78_9PLEO</name>
<sequence>MMNPAQVRATAPVARFAVLLSLGSDDEWSPVTSDASARPAASNAARRRSALSDEKYIADPHPVRSVDGSVPRQNWRIGFGPLAMARMVPRRVLERDCCTRVLRRSAGWRRTAERMPELRPAKKWTSGCQ</sequence>
<dbReference type="EMBL" id="JAPHNI010000103">
    <property type="protein sequence ID" value="KAJ8116233.1"/>
    <property type="molecule type" value="Genomic_DNA"/>
</dbReference>
<reference evidence="1" key="1">
    <citation type="submission" date="2022-11" db="EMBL/GenBank/DDBJ databases">
        <title>Genome Sequence of Boeremia exigua.</title>
        <authorList>
            <person name="Buettner E."/>
        </authorList>
    </citation>
    <scope>NUCLEOTIDE SEQUENCE</scope>
    <source>
        <strain evidence="1">CU02</strain>
    </source>
</reference>
<protein>
    <submittedName>
        <fullName evidence="1">Uncharacterized protein</fullName>
    </submittedName>
</protein>
<organism evidence="1 2">
    <name type="scientific">Boeremia exigua</name>
    <dbReference type="NCBI Taxonomy" id="749465"/>
    <lineage>
        <taxon>Eukaryota</taxon>
        <taxon>Fungi</taxon>
        <taxon>Dikarya</taxon>
        <taxon>Ascomycota</taxon>
        <taxon>Pezizomycotina</taxon>
        <taxon>Dothideomycetes</taxon>
        <taxon>Pleosporomycetidae</taxon>
        <taxon>Pleosporales</taxon>
        <taxon>Pleosporineae</taxon>
        <taxon>Didymellaceae</taxon>
        <taxon>Boeremia</taxon>
    </lineage>
</organism>
<comment type="caution">
    <text evidence="1">The sequence shown here is derived from an EMBL/GenBank/DDBJ whole genome shotgun (WGS) entry which is preliminary data.</text>
</comment>
<proteinExistence type="predicted"/>
<keyword evidence="2" id="KW-1185">Reference proteome</keyword>
<gene>
    <name evidence="1" type="ORF">OPT61_g2292</name>
</gene>
<dbReference type="Proteomes" id="UP001153331">
    <property type="component" value="Unassembled WGS sequence"/>
</dbReference>
<accession>A0ACC2IM78</accession>